<name>A0A6C0C836_9ZZZZ</name>
<reference evidence="1" key="1">
    <citation type="journal article" date="2020" name="Nature">
        <title>Giant virus diversity and host interactions through global metagenomics.</title>
        <authorList>
            <person name="Schulz F."/>
            <person name="Roux S."/>
            <person name="Paez-Espino D."/>
            <person name="Jungbluth S."/>
            <person name="Walsh D.A."/>
            <person name="Denef V.J."/>
            <person name="McMahon K.D."/>
            <person name="Konstantinidis K.T."/>
            <person name="Eloe-Fadrosh E.A."/>
            <person name="Kyrpides N.C."/>
            <person name="Woyke T."/>
        </authorList>
    </citation>
    <scope>NUCLEOTIDE SEQUENCE</scope>
    <source>
        <strain evidence="1">GVMAG-M-3300020187-37</strain>
    </source>
</reference>
<sequence length="127" mass="15548">MFRIISRNITSWTRYIRTDTDNLKKINDKITNKINLPNKDKLNFNDHRHILKTFDARWNGNMNKEEFKMLTDSYKGNIDSHDNSLYQESLYKKENNYSNHSIQSIVDDYNRRWKKNLTVEEYYKNFK</sequence>
<proteinExistence type="predicted"/>
<accession>A0A6C0C836</accession>
<dbReference type="AlphaFoldDB" id="A0A6C0C836"/>
<dbReference type="EMBL" id="MN739346">
    <property type="protein sequence ID" value="QHS99683.1"/>
    <property type="molecule type" value="Genomic_DNA"/>
</dbReference>
<evidence type="ECO:0000313" key="1">
    <source>
        <dbReference type="EMBL" id="QHS99683.1"/>
    </source>
</evidence>
<organism evidence="1">
    <name type="scientific">viral metagenome</name>
    <dbReference type="NCBI Taxonomy" id="1070528"/>
    <lineage>
        <taxon>unclassified sequences</taxon>
        <taxon>metagenomes</taxon>
        <taxon>organismal metagenomes</taxon>
    </lineage>
</organism>
<protein>
    <submittedName>
        <fullName evidence="1">Uncharacterized protein</fullName>
    </submittedName>
</protein>